<evidence type="ECO:0000256" key="8">
    <source>
        <dbReference type="PIRSR" id="PIRSR606710-2"/>
    </source>
</evidence>
<dbReference type="GO" id="GO:0046558">
    <property type="term" value="F:arabinan endo-1,5-alpha-L-arabinosidase activity"/>
    <property type="evidence" value="ECO:0007669"/>
    <property type="project" value="InterPro"/>
</dbReference>
<dbReference type="PANTHER" id="PTHR43301">
    <property type="entry name" value="ARABINAN ENDO-1,5-ALPHA-L-ARABINOSIDASE"/>
    <property type="match status" value="1"/>
</dbReference>
<evidence type="ECO:0000256" key="7">
    <source>
        <dbReference type="PIRSR" id="PIRSR026534-2"/>
    </source>
</evidence>
<dbReference type="InterPro" id="IPR006710">
    <property type="entry name" value="Glyco_hydro_43"/>
</dbReference>
<proteinExistence type="inferred from homology"/>
<comment type="caution">
    <text evidence="10">The sequence shown here is derived from an EMBL/GenBank/DDBJ whole genome shotgun (WGS) entry which is preliminary data.</text>
</comment>
<reference evidence="10" key="2">
    <citation type="submission" date="2020-09" db="EMBL/GenBank/DDBJ databases">
        <authorList>
            <person name="Sun Q."/>
            <person name="Zhou Y."/>
        </authorList>
    </citation>
    <scope>NUCLEOTIDE SEQUENCE</scope>
    <source>
        <strain evidence="10">CGMCC 1.12997</strain>
    </source>
</reference>
<dbReference type="SUPFAM" id="SSF75005">
    <property type="entry name" value="Arabinanase/levansucrase/invertase"/>
    <property type="match status" value="1"/>
</dbReference>
<comment type="similarity">
    <text evidence="2 5">Belongs to the glycosyl hydrolase 43 family.</text>
</comment>
<feature type="binding site" evidence="7">
    <location>
        <position position="42"/>
    </location>
    <ligand>
        <name>substrate</name>
    </ligand>
</feature>
<sequence length="348" mass="38524">MPKSRRHNWSHLLAAGLLLAVSVVASAQKALTLTGDAPGTHDPSIIKEGSTWYVFATGKAPGGGQFEVRCSTDLHQWKACGQVFDVIPAWIQQRSPDTKELWAPDISYVNGEYRLYYAYSLFGKNTSGIALATNKTLDFASPNYRWVDHGLVLESKADDNFNAIDPNFVRDEHGHDWLAFGSFWDGIKMRRLDDKTGKLSTADTRLYSLARRAKPADAAPAPPNLPPDWEAVEAPFIVHHNHYYYLFTSWDLCCRGTKSTYKTMVGRAKSVTGPYVDKTGKPLTEGGGTELLTANARWFGPGGESILMDPKGDDLIVFHAYDAKTGKPSMQLSTIDWTGDWPHAQLGQ</sequence>
<dbReference type="Gene3D" id="2.115.10.20">
    <property type="entry name" value="Glycosyl hydrolase domain, family 43"/>
    <property type="match status" value="1"/>
</dbReference>
<name>A0A917GYY9_9BACT</name>
<feature type="active site" description="Proton acceptor" evidence="6">
    <location>
        <position position="42"/>
    </location>
</feature>
<dbReference type="EMBL" id="BMGT01000001">
    <property type="protein sequence ID" value="GGG62604.1"/>
    <property type="molecule type" value="Genomic_DNA"/>
</dbReference>
<evidence type="ECO:0000256" key="5">
    <source>
        <dbReference type="PIRNR" id="PIRNR026534"/>
    </source>
</evidence>
<gene>
    <name evidence="10" type="primary">abnA</name>
    <name evidence="10" type="ORF">GCM10011585_00010</name>
</gene>
<keyword evidence="3 5" id="KW-0378">Hydrolase</keyword>
<feature type="site" description="Important for catalytic activity, responsible for pKa modulation of the active site Glu and correct orientation of both the proton donor and substrate" evidence="8">
    <location>
        <position position="165"/>
    </location>
</feature>
<accession>A0A917GYY9</accession>
<dbReference type="Proteomes" id="UP000647241">
    <property type="component" value="Unassembled WGS sequence"/>
</dbReference>
<dbReference type="RefSeq" id="WP_188552141.1">
    <property type="nucleotide sequence ID" value="NZ_BMGT01000001.1"/>
</dbReference>
<reference evidence="10" key="1">
    <citation type="journal article" date="2014" name="Int. J. Syst. Evol. Microbiol.">
        <title>Complete genome sequence of Corynebacterium casei LMG S-19264T (=DSM 44701T), isolated from a smear-ripened cheese.</title>
        <authorList>
            <consortium name="US DOE Joint Genome Institute (JGI-PGF)"/>
            <person name="Walter F."/>
            <person name="Albersmeier A."/>
            <person name="Kalinowski J."/>
            <person name="Ruckert C."/>
        </authorList>
    </citation>
    <scope>NUCLEOTIDE SEQUENCE</scope>
    <source>
        <strain evidence="10">CGMCC 1.12997</strain>
    </source>
</reference>
<evidence type="ECO:0000256" key="1">
    <source>
        <dbReference type="ARBA" id="ARBA00004834"/>
    </source>
</evidence>
<organism evidence="10 11">
    <name type="scientific">Edaphobacter dinghuensis</name>
    <dbReference type="NCBI Taxonomy" id="1560005"/>
    <lineage>
        <taxon>Bacteria</taxon>
        <taxon>Pseudomonadati</taxon>
        <taxon>Acidobacteriota</taxon>
        <taxon>Terriglobia</taxon>
        <taxon>Terriglobales</taxon>
        <taxon>Acidobacteriaceae</taxon>
        <taxon>Edaphobacter</taxon>
    </lineage>
</organism>
<comment type="pathway">
    <text evidence="1 5">Glycan metabolism; L-arabinan degradation.</text>
</comment>
<evidence type="ECO:0000313" key="11">
    <source>
        <dbReference type="Proteomes" id="UP000647241"/>
    </source>
</evidence>
<dbReference type="InterPro" id="IPR050727">
    <property type="entry name" value="GH43_arabinanases"/>
</dbReference>
<dbReference type="InterPro" id="IPR016840">
    <property type="entry name" value="Glyco_hydro_43_endo_a_Ara-ase"/>
</dbReference>
<evidence type="ECO:0000256" key="3">
    <source>
        <dbReference type="ARBA" id="ARBA00022801"/>
    </source>
</evidence>
<dbReference type="Pfam" id="PF04616">
    <property type="entry name" value="Glyco_hydro_43"/>
    <property type="match status" value="1"/>
</dbReference>
<dbReference type="PIRSF" id="PIRSF026534">
    <property type="entry name" value="Endo_alpha-L-arabinosidase"/>
    <property type="match status" value="1"/>
</dbReference>
<dbReference type="CDD" id="cd08998">
    <property type="entry name" value="GH43_Arb43a-like"/>
    <property type="match status" value="1"/>
</dbReference>
<feature type="binding site" evidence="7">
    <location>
        <begin position="182"/>
        <end position="184"/>
    </location>
    <ligand>
        <name>substrate</name>
    </ligand>
</feature>
<evidence type="ECO:0000256" key="9">
    <source>
        <dbReference type="SAM" id="SignalP"/>
    </source>
</evidence>
<evidence type="ECO:0000313" key="10">
    <source>
        <dbReference type="EMBL" id="GGG62604.1"/>
    </source>
</evidence>
<feature type="signal peptide" evidence="9">
    <location>
        <begin position="1"/>
        <end position="27"/>
    </location>
</feature>
<keyword evidence="9" id="KW-0732">Signal</keyword>
<feature type="chain" id="PRO_5036676363" evidence="9">
    <location>
        <begin position="28"/>
        <end position="348"/>
    </location>
</feature>
<protein>
    <submittedName>
        <fullName evidence="10">Extracellular endo-alpha-(1-&gt;5)-L-arabinanase 1</fullName>
    </submittedName>
</protein>
<feature type="active site" description="Proton donor" evidence="6">
    <location>
        <position position="233"/>
    </location>
</feature>
<dbReference type="InterPro" id="IPR023296">
    <property type="entry name" value="Glyco_hydro_beta-prop_sf"/>
</dbReference>
<evidence type="ECO:0000256" key="2">
    <source>
        <dbReference type="ARBA" id="ARBA00009865"/>
    </source>
</evidence>
<keyword evidence="11" id="KW-1185">Reference proteome</keyword>
<dbReference type="GO" id="GO:0005975">
    <property type="term" value="P:carbohydrate metabolic process"/>
    <property type="evidence" value="ECO:0007669"/>
    <property type="project" value="InterPro"/>
</dbReference>
<dbReference type="AlphaFoldDB" id="A0A917GYY9"/>
<evidence type="ECO:0000256" key="4">
    <source>
        <dbReference type="ARBA" id="ARBA00023295"/>
    </source>
</evidence>
<keyword evidence="4 5" id="KW-0326">Glycosidase</keyword>
<feature type="binding site" evidence="7">
    <location>
        <position position="123"/>
    </location>
    <ligand>
        <name>substrate</name>
    </ligand>
</feature>
<evidence type="ECO:0000256" key="6">
    <source>
        <dbReference type="PIRSR" id="PIRSR026534-1"/>
    </source>
</evidence>
<feature type="binding site" evidence="7">
    <location>
        <begin position="162"/>
        <end position="165"/>
    </location>
    <ligand>
        <name>substrate</name>
    </ligand>
</feature>
<dbReference type="PANTHER" id="PTHR43301:SF3">
    <property type="entry name" value="ARABINAN ENDO-1,5-ALPHA-L-ARABINOSIDASE A-RELATED"/>
    <property type="match status" value="1"/>
</dbReference>